<evidence type="ECO:0000256" key="15">
    <source>
        <dbReference type="ARBA" id="ARBA00023268"/>
    </source>
</evidence>
<comment type="function">
    <text evidence="2">Catalyzes the Claisen rearrangement of chorismate to prephenate and the decarboxylation/dehydration of prephenate to phenylpyruvate.</text>
</comment>
<keyword evidence="9" id="KW-0963">Cytoplasm</keyword>
<evidence type="ECO:0000259" key="20">
    <source>
        <dbReference type="PROSITE" id="PS51168"/>
    </source>
</evidence>
<evidence type="ECO:0000256" key="2">
    <source>
        <dbReference type="ARBA" id="ARBA00002364"/>
    </source>
</evidence>
<dbReference type="SUPFAM" id="SSF48600">
    <property type="entry name" value="Chorismate mutase II"/>
    <property type="match status" value="1"/>
</dbReference>
<dbReference type="InterPro" id="IPR011279">
    <property type="entry name" value="Chorismate_mutase_GmP"/>
</dbReference>
<gene>
    <name evidence="23" type="ORF">APZ18_02865</name>
</gene>
<comment type="catalytic activity">
    <reaction evidence="1">
        <text>chorismate = prephenate</text>
        <dbReference type="Rhea" id="RHEA:13897"/>
        <dbReference type="ChEBI" id="CHEBI:29748"/>
        <dbReference type="ChEBI" id="CHEBI:29934"/>
        <dbReference type="EC" id="5.4.99.5"/>
    </reaction>
</comment>
<dbReference type="PROSITE" id="PS00858">
    <property type="entry name" value="PREPHENATE_DEHYDR_2"/>
    <property type="match status" value="1"/>
</dbReference>
<evidence type="ECO:0000256" key="19">
    <source>
        <dbReference type="PIRSR" id="PIRSR001500-2"/>
    </source>
</evidence>
<dbReference type="GO" id="GO:0009094">
    <property type="term" value="P:L-phenylalanine biosynthetic process"/>
    <property type="evidence" value="ECO:0007669"/>
    <property type="project" value="UniProtKB-KW"/>
</dbReference>
<evidence type="ECO:0000256" key="6">
    <source>
        <dbReference type="ARBA" id="ARBA00013147"/>
    </source>
</evidence>
<dbReference type="InterPro" id="IPR036979">
    <property type="entry name" value="CM_dom_sf"/>
</dbReference>
<dbReference type="Pfam" id="PF00800">
    <property type="entry name" value="PDT"/>
    <property type="match status" value="1"/>
</dbReference>
<evidence type="ECO:0000256" key="17">
    <source>
        <dbReference type="ARBA" id="ARBA00031520"/>
    </source>
</evidence>
<evidence type="ECO:0000256" key="12">
    <source>
        <dbReference type="ARBA" id="ARBA00023222"/>
    </source>
</evidence>
<evidence type="ECO:0000256" key="7">
    <source>
        <dbReference type="ARBA" id="ARBA00014401"/>
    </source>
</evidence>
<sequence length="379" mass="42889">MVVDLKESRKKIDNIDKEIAKLFEERMKVATDVAAYKRSTGKKVFDPVREEEKIKTLRELTTDEFNKTGIEDLFRQIMSISRKYQYKVLGSETNELLPFKQVDKLDVDKDTRIVCFGEHGAYTEQAMEEVFGTDITSMNRLSFKEVLETVANGEAKYGVIPIENTSTGGINDTYDLLLDYDITIVAEHVVKVEQALLGKPGAKISDIKKVYSHPQGIMQCSKFITEQGMESESYMSTSSAAKKVAEEDDISQGAIASTRAAKLFGLDVLKESINFENSNYTRFIIVTNQKVFLSNANKISLSFEIKHQAGALYNMLSNFYYNDLNLTKIESRPIENRNWEYQFFVDIEGNLNDPGVRNALACISECAKQLTILGNVRTK</sequence>
<evidence type="ECO:0000256" key="11">
    <source>
        <dbReference type="ARBA" id="ARBA00023141"/>
    </source>
</evidence>
<keyword evidence="13" id="KW-0413">Isomerase</keyword>
<evidence type="ECO:0000256" key="5">
    <source>
        <dbReference type="ARBA" id="ARBA00004817"/>
    </source>
</evidence>
<dbReference type="NCBIfam" id="TIGR01805">
    <property type="entry name" value="CM_mono_grmpos"/>
    <property type="match status" value="1"/>
</dbReference>
<feature type="site" description="Essential for prephenate dehydratase activity" evidence="19">
    <location>
        <position position="281"/>
    </location>
</feature>
<keyword evidence="15" id="KW-0511">Multifunctional enzyme</keyword>
<dbReference type="InterPro" id="IPR018528">
    <property type="entry name" value="Preph_deHydtase_CS"/>
</dbReference>
<evidence type="ECO:0000256" key="13">
    <source>
        <dbReference type="ARBA" id="ARBA00023235"/>
    </source>
</evidence>
<protein>
    <recommendedName>
        <fullName evidence="7">Bifunctional chorismate mutase/prephenate dehydratase</fullName>
        <ecNumber evidence="6">4.2.1.51</ecNumber>
    </recommendedName>
    <alternativeName>
        <fullName evidence="17">Chorismate mutase-prephenate dehydratase</fullName>
    </alternativeName>
    <alternativeName>
        <fullName evidence="8">Prephenate dehydratase</fullName>
    </alternativeName>
    <alternativeName>
        <fullName evidence="16">p-protein</fullName>
    </alternativeName>
</protein>
<evidence type="ECO:0000256" key="18">
    <source>
        <dbReference type="ARBA" id="ARBA00047848"/>
    </source>
</evidence>
<name>A0AAW3JTV1_9FIRM</name>
<dbReference type="InterPro" id="IPR002912">
    <property type="entry name" value="ACT_dom"/>
</dbReference>
<evidence type="ECO:0000256" key="4">
    <source>
        <dbReference type="ARBA" id="ARBA00004741"/>
    </source>
</evidence>
<dbReference type="SUPFAM" id="SSF55021">
    <property type="entry name" value="ACT-like"/>
    <property type="match status" value="1"/>
</dbReference>
<dbReference type="PANTHER" id="PTHR21022:SF19">
    <property type="entry name" value="PREPHENATE DEHYDRATASE-RELATED"/>
    <property type="match status" value="1"/>
</dbReference>
<dbReference type="EMBL" id="LLKB01000001">
    <property type="protein sequence ID" value="KQC86152.1"/>
    <property type="molecule type" value="Genomic_DNA"/>
</dbReference>
<keyword evidence="12" id="KW-0584">Phenylalanine biosynthesis</keyword>
<keyword evidence="24" id="KW-1185">Reference proteome</keyword>
<organism evidence="23 24">
    <name type="scientific">Butyribacter intestini</name>
    <dbReference type="NCBI Taxonomy" id="1703332"/>
    <lineage>
        <taxon>Bacteria</taxon>
        <taxon>Bacillati</taxon>
        <taxon>Bacillota</taxon>
        <taxon>Clostridia</taxon>
        <taxon>Lachnospirales</taxon>
        <taxon>Lachnospiraceae</taxon>
        <taxon>Butyribacter</taxon>
    </lineage>
</organism>
<evidence type="ECO:0000313" key="24">
    <source>
        <dbReference type="Proteomes" id="UP000050833"/>
    </source>
</evidence>
<keyword evidence="14" id="KW-0456">Lyase</keyword>
<dbReference type="Gene3D" id="3.40.190.10">
    <property type="entry name" value="Periplasmic binding protein-like II"/>
    <property type="match status" value="2"/>
</dbReference>
<dbReference type="Gene3D" id="3.30.70.260">
    <property type="match status" value="1"/>
</dbReference>
<feature type="domain" description="Chorismate mutase" evidence="20">
    <location>
        <begin position="1"/>
        <end position="89"/>
    </location>
</feature>
<dbReference type="RefSeq" id="WP_055941420.1">
    <property type="nucleotide sequence ID" value="NZ_JAQDDZ010000003.1"/>
</dbReference>
<evidence type="ECO:0000313" key="23">
    <source>
        <dbReference type="EMBL" id="KQC86152.1"/>
    </source>
</evidence>
<comment type="subcellular location">
    <subcellularLocation>
        <location evidence="3">Cytoplasm</location>
    </subcellularLocation>
</comment>
<dbReference type="PANTHER" id="PTHR21022">
    <property type="entry name" value="PREPHENATE DEHYDRATASE P PROTEIN"/>
    <property type="match status" value="1"/>
</dbReference>
<keyword evidence="11" id="KW-0057">Aromatic amino acid biosynthesis</keyword>
<dbReference type="EC" id="4.2.1.51" evidence="6"/>
<feature type="domain" description="Prephenate dehydratase" evidence="21">
    <location>
        <begin position="112"/>
        <end position="288"/>
    </location>
</feature>
<dbReference type="Pfam" id="PF01817">
    <property type="entry name" value="CM_2"/>
    <property type="match status" value="1"/>
</dbReference>
<evidence type="ECO:0000256" key="14">
    <source>
        <dbReference type="ARBA" id="ARBA00023239"/>
    </source>
</evidence>
<dbReference type="AlphaFoldDB" id="A0AAW3JTV1"/>
<dbReference type="InterPro" id="IPR001086">
    <property type="entry name" value="Preph_deHydtase"/>
</dbReference>
<evidence type="ECO:0000256" key="3">
    <source>
        <dbReference type="ARBA" id="ARBA00004496"/>
    </source>
</evidence>
<reference evidence="23 24" key="1">
    <citation type="submission" date="2015-10" db="EMBL/GenBank/DDBJ databases">
        <title>Butyribacter intestini gen. nov., sp. nov., a butyric acid-producing bacterium of the family Lachnospiraceae isolated from the human faeces.</title>
        <authorList>
            <person name="Zou Y."/>
            <person name="Xue W."/>
            <person name="Luo G."/>
            <person name="Lv M."/>
        </authorList>
    </citation>
    <scope>NUCLEOTIDE SEQUENCE [LARGE SCALE GENOMIC DNA]</scope>
    <source>
        <strain evidence="23 24">TF01-11</strain>
    </source>
</reference>
<comment type="caution">
    <text evidence="23">The sequence shown here is derived from an EMBL/GenBank/DDBJ whole genome shotgun (WGS) entry which is preliminary data.</text>
</comment>
<comment type="pathway">
    <text evidence="5">Metabolic intermediate biosynthesis; prephenate biosynthesis; prephenate from chorismate: step 1/1.</text>
</comment>
<evidence type="ECO:0000256" key="1">
    <source>
        <dbReference type="ARBA" id="ARBA00000824"/>
    </source>
</evidence>
<dbReference type="Proteomes" id="UP000050833">
    <property type="component" value="Unassembled WGS sequence"/>
</dbReference>
<dbReference type="Gene3D" id="1.20.59.10">
    <property type="entry name" value="Chorismate mutase"/>
    <property type="match status" value="1"/>
</dbReference>
<dbReference type="SMART" id="SM00830">
    <property type="entry name" value="CM_2"/>
    <property type="match status" value="1"/>
</dbReference>
<dbReference type="CDD" id="cd04905">
    <property type="entry name" value="ACT_CM-PDT"/>
    <property type="match status" value="1"/>
</dbReference>
<dbReference type="InterPro" id="IPR002701">
    <property type="entry name" value="CM_II_prokaryot"/>
</dbReference>
<evidence type="ECO:0000256" key="10">
    <source>
        <dbReference type="ARBA" id="ARBA00022605"/>
    </source>
</evidence>
<dbReference type="InterPro" id="IPR008242">
    <property type="entry name" value="Chor_mutase/pphenate_deHydtase"/>
</dbReference>
<feature type="domain" description="ACT" evidence="22">
    <location>
        <begin position="300"/>
        <end position="379"/>
    </location>
</feature>
<accession>A0AAW3JTV1</accession>
<dbReference type="InterPro" id="IPR036263">
    <property type="entry name" value="Chorismate_II_sf"/>
</dbReference>
<evidence type="ECO:0000259" key="21">
    <source>
        <dbReference type="PROSITE" id="PS51171"/>
    </source>
</evidence>
<dbReference type="GO" id="GO:0004106">
    <property type="term" value="F:chorismate mutase activity"/>
    <property type="evidence" value="ECO:0007669"/>
    <property type="project" value="UniProtKB-EC"/>
</dbReference>
<dbReference type="CDD" id="cd13631">
    <property type="entry name" value="PBP2_Ct-PDT_like"/>
    <property type="match status" value="1"/>
</dbReference>
<dbReference type="NCBIfam" id="NF008865">
    <property type="entry name" value="PRK11898.1"/>
    <property type="match status" value="1"/>
</dbReference>
<comment type="catalytic activity">
    <reaction evidence="18">
        <text>prephenate + H(+) = 3-phenylpyruvate + CO2 + H2O</text>
        <dbReference type="Rhea" id="RHEA:21648"/>
        <dbReference type="ChEBI" id="CHEBI:15377"/>
        <dbReference type="ChEBI" id="CHEBI:15378"/>
        <dbReference type="ChEBI" id="CHEBI:16526"/>
        <dbReference type="ChEBI" id="CHEBI:18005"/>
        <dbReference type="ChEBI" id="CHEBI:29934"/>
        <dbReference type="EC" id="4.2.1.51"/>
    </reaction>
</comment>
<evidence type="ECO:0000256" key="9">
    <source>
        <dbReference type="ARBA" id="ARBA00022490"/>
    </source>
</evidence>
<dbReference type="PROSITE" id="PS51168">
    <property type="entry name" value="CHORISMATE_MUT_2"/>
    <property type="match status" value="1"/>
</dbReference>
<dbReference type="PIRSF" id="PIRSF001500">
    <property type="entry name" value="Chor_mut_pdt_Ppr"/>
    <property type="match status" value="1"/>
</dbReference>
<proteinExistence type="predicted"/>
<dbReference type="GO" id="GO:0046417">
    <property type="term" value="P:chorismate metabolic process"/>
    <property type="evidence" value="ECO:0007669"/>
    <property type="project" value="InterPro"/>
</dbReference>
<dbReference type="PROSITE" id="PS51671">
    <property type="entry name" value="ACT"/>
    <property type="match status" value="1"/>
</dbReference>
<dbReference type="GO" id="GO:0004664">
    <property type="term" value="F:prephenate dehydratase activity"/>
    <property type="evidence" value="ECO:0007669"/>
    <property type="project" value="UniProtKB-EC"/>
</dbReference>
<dbReference type="InterPro" id="IPR045865">
    <property type="entry name" value="ACT-like_dom_sf"/>
</dbReference>
<comment type="pathway">
    <text evidence="4">Amino-acid biosynthesis; L-phenylalanine biosynthesis; phenylpyruvate from prephenate: step 1/1.</text>
</comment>
<dbReference type="SUPFAM" id="SSF53850">
    <property type="entry name" value="Periplasmic binding protein-like II"/>
    <property type="match status" value="1"/>
</dbReference>
<dbReference type="PROSITE" id="PS51171">
    <property type="entry name" value="PREPHENATE_DEHYDR_3"/>
    <property type="match status" value="1"/>
</dbReference>
<evidence type="ECO:0000256" key="8">
    <source>
        <dbReference type="ARBA" id="ARBA00021872"/>
    </source>
</evidence>
<evidence type="ECO:0000259" key="22">
    <source>
        <dbReference type="PROSITE" id="PS51671"/>
    </source>
</evidence>
<evidence type="ECO:0000256" key="16">
    <source>
        <dbReference type="ARBA" id="ARBA00031175"/>
    </source>
</evidence>
<dbReference type="GO" id="GO:0005737">
    <property type="term" value="C:cytoplasm"/>
    <property type="evidence" value="ECO:0007669"/>
    <property type="project" value="UniProtKB-SubCell"/>
</dbReference>
<keyword evidence="10" id="KW-0028">Amino-acid biosynthesis</keyword>